<dbReference type="InterPro" id="IPR036390">
    <property type="entry name" value="WH_DNA-bd_sf"/>
</dbReference>
<dbReference type="InterPro" id="IPR036388">
    <property type="entry name" value="WH-like_DNA-bd_sf"/>
</dbReference>
<dbReference type="PROSITE" id="PS51077">
    <property type="entry name" value="HTH_ICLR"/>
    <property type="match status" value="1"/>
</dbReference>
<keyword evidence="7" id="KW-1185">Reference proteome</keyword>
<organism evidence="6 7">
    <name type="scientific">Quadrisphaera granulorum</name>
    <dbReference type="NCBI Taxonomy" id="317664"/>
    <lineage>
        <taxon>Bacteria</taxon>
        <taxon>Bacillati</taxon>
        <taxon>Actinomycetota</taxon>
        <taxon>Actinomycetes</taxon>
        <taxon>Kineosporiales</taxon>
        <taxon>Kineosporiaceae</taxon>
        <taxon>Quadrisphaera</taxon>
    </lineage>
</organism>
<dbReference type="InterPro" id="IPR005471">
    <property type="entry name" value="Tscrpt_reg_IclR_N"/>
</dbReference>
<dbReference type="SUPFAM" id="SSF46785">
    <property type="entry name" value="Winged helix' DNA-binding domain"/>
    <property type="match status" value="1"/>
</dbReference>
<dbReference type="GO" id="GO:0003677">
    <property type="term" value="F:DNA binding"/>
    <property type="evidence" value="ECO:0007669"/>
    <property type="project" value="UniProtKB-KW"/>
</dbReference>
<dbReference type="Pfam" id="PF01614">
    <property type="entry name" value="IclR_C"/>
    <property type="match status" value="1"/>
</dbReference>
<keyword evidence="1" id="KW-0805">Transcription regulation</keyword>
<dbReference type="InterPro" id="IPR014757">
    <property type="entry name" value="Tscrpt_reg_IclR_C"/>
</dbReference>
<dbReference type="Pfam" id="PF09339">
    <property type="entry name" value="HTH_IclR"/>
    <property type="match status" value="1"/>
</dbReference>
<reference evidence="6 7" key="1">
    <citation type="submission" date="2018-03" db="EMBL/GenBank/DDBJ databases">
        <title>Genomic Encyclopedia of Archaeal and Bacterial Type Strains, Phase II (KMG-II): from individual species to whole genera.</title>
        <authorList>
            <person name="Goeker M."/>
        </authorList>
    </citation>
    <scope>NUCLEOTIDE SEQUENCE [LARGE SCALE GENOMIC DNA]</scope>
    <source>
        <strain evidence="6 7">DSM 44889</strain>
    </source>
</reference>
<evidence type="ECO:0000259" key="5">
    <source>
        <dbReference type="PROSITE" id="PS51078"/>
    </source>
</evidence>
<comment type="caution">
    <text evidence="6">The sequence shown here is derived from an EMBL/GenBank/DDBJ whole genome shotgun (WGS) entry which is preliminary data.</text>
</comment>
<evidence type="ECO:0000256" key="1">
    <source>
        <dbReference type="ARBA" id="ARBA00023015"/>
    </source>
</evidence>
<accession>A0A316A9P7</accession>
<dbReference type="PANTHER" id="PTHR30136:SF24">
    <property type="entry name" value="HTH-TYPE TRANSCRIPTIONAL REPRESSOR ALLR"/>
    <property type="match status" value="1"/>
</dbReference>
<feature type="domain" description="HTH iclR-type" evidence="4">
    <location>
        <begin position="9"/>
        <end position="70"/>
    </location>
</feature>
<evidence type="ECO:0000256" key="3">
    <source>
        <dbReference type="ARBA" id="ARBA00023163"/>
    </source>
</evidence>
<dbReference type="InterPro" id="IPR050707">
    <property type="entry name" value="HTH_MetabolicPath_Reg"/>
</dbReference>
<name>A0A316A9P7_9ACTN</name>
<keyword evidence="3" id="KW-0804">Transcription</keyword>
<dbReference type="EMBL" id="QGDQ01000007">
    <property type="protein sequence ID" value="PWJ54411.1"/>
    <property type="molecule type" value="Genomic_DNA"/>
</dbReference>
<evidence type="ECO:0000313" key="7">
    <source>
        <dbReference type="Proteomes" id="UP000245469"/>
    </source>
</evidence>
<dbReference type="Gene3D" id="1.10.10.10">
    <property type="entry name" value="Winged helix-like DNA-binding domain superfamily/Winged helix DNA-binding domain"/>
    <property type="match status" value="1"/>
</dbReference>
<protein>
    <submittedName>
        <fullName evidence="6">IclR family transcriptional regulator</fullName>
    </submittedName>
</protein>
<dbReference type="Gene3D" id="3.30.450.40">
    <property type="match status" value="1"/>
</dbReference>
<dbReference type="InterPro" id="IPR029016">
    <property type="entry name" value="GAF-like_dom_sf"/>
</dbReference>
<evidence type="ECO:0000256" key="2">
    <source>
        <dbReference type="ARBA" id="ARBA00023125"/>
    </source>
</evidence>
<dbReference type="GO" id="GO:0045892">
    <property type="term" value="P:negative regulation of DNA-templated transcription"/>
    <property type="evidence" value="ECO:0007669"/>
    <property type="project" value="TreeGrafter"/>
</dbReference>
<dbReference type="RefSeq" id="WP_109773731.1">
    <property type="nucleotide sequence ID" value="NZ_QGDQ01000007.1"/>
</dbReference>
<dbReference type="PANTHER" id="PTHR30136">
    <property type="entry name" value="HELIX-TURN-HELIX TRANSCRIPTIONAL REGULATOR, ICLR FAMILY"/>
    <property type="match status" value="1"/>
</dbReference>
<dbReference type="Proteomes" id="UP000245469">
    <property type="component" value="Unassembled WGS sequence"/>
</dbReference>
<keyword evidence="2" id="KW-0238">DNA-binding</keyword>
<proteinExistence type="predicted"/>
<dbReference type="GO" id="GO:0003700">
    <property type="term" value="F:DNA-binding transcription factor activity"/>
    <property type="evidence" value="ECO:0007669"/>
    <property type="project" value="TreeGrafter"/>
</dbReference>
<dbReference type="OrthoDB" id="60629at2"/>
<dbReference type="SUPFAM" id="SSF55781">
    <property type="entry name" value="GAF domain-like"/>
    <property type="match status" value="1"/>
</dbReference>
<feature type="domain" description="IclR-ED" evidence="5">
    <location>
        <begin position="71"/>
        <end position="252"/>
    </location>
</feature>
<gene>
    <name evidence="6" type="ORF">BXY45_107107</name>
</gene>
<evidence type="ECO:0000259" key="4">
    <source>
        <dbReference type="PROSITE" id="PS51077"/>
    </source>
</evidence>
<dbReference type="PROSITE" id="PS51078">
    <property type="entry name" value="ICLR_ED"/>
    <property type="match status" value="1"/>
</dbReference>
<dbReference type="AlphaFoldDB" id="A0A316A9P7"/>
<evidence type="ECO:0000313" key="6">
    <source>
        <dbReference type="EMBL" id="PWJ54411.1"/>
    </source>
</evidence>
<dbReference type="SMART" id="SM00346">
    <property type="entry name" value="HTH_ICLR"/>
    <property type="match status" value="1"/>
</dbReference>
<sequence length="252" mass="26663">MSRNESPGRTVTSKVLAVLAAFDAGSRELSLTDLAQRADLPVATAHRLVGELLEWGALDRTTAGGYAVGRRLWDLGLLAPVNTDLRSVAAPFLQDLHAATRATVQLAVRDDDRALYVDRLSGSVSTPVVSRVGSRLPLHATAVGKVLLAHAPDAVRLRVLGSLTRHTPHTVTSPAILDEQLRRARRDGFATTAEEMSRGACSVAVPVCVGDEVVAALGAVVPDLRHGRPELVAGLRVASQGIGRRLALHAAR</sequence>